<evidence type="ECO:0000313" key="3">
    <source>
        <dbReference type="Proteomes" id="UP000215914"/>
    </source>
</evidence>
<organism evidence="2 3">
    <name type="scientific">Helianthus annuus</name>
    <name type="common">Common sunflower</name>
    <dbReference type="NCBI Taxonomy" id="4232"/>
    <lineage>
        <taxon>Eukaryota</taxon>
        <taxon>Viridiplantae</taxon>
        <taxon>Streptophyta</taxon>
        <taxon>Embryophyta</taxon>
        <taxon>Tracheophyta</taxon>
        <taxon>Spermatophyta</taxon>
        <taxon>Magnoliopsida</taxon>
        <taxon>eudicotyledons</taxon>
        <taxon>Gunneridae</taxon>
        <taxon>Pentapetalae</taxon>
        <taxon>asterids</taxon>
        <taxon>campanulids</taxon>
        <taxon>Asterales</taxon>
        <taxon>Asteraceae</taxon>
        <taxon>Asteroideae</taxon>
        <taxon>Heliantheae alliance</taxon>
        <taxon>Heliantheae</taxon>
        <taxon>Helianthus</taxon>
    </lineage>
</organism>
<protein>
    <submittedName>
        <fullName evidence="2">Uncharacterized protein</fullName>
    </submittedName>
</protein>
<feature type="compositionally biased region" description="Basic and acidic residues" evidence="1">
    <location>
        <begin position="54"/>
        <end position="69"/>
    </location>
</feature>
<feature type="region of interest" description="Disordered" evidence="1">
    <location>
        <begin position="1"/>
        <end position="28"/>
    </location>
</feature>
<dbReference type="Gramene" id="mRNA:HanXRQr2_Chr01g0007801">
    <property type="protein sequence ID" value="mRNA:HanXRQr2_Chr01g0007801"/>
    <property type="gene ID" value="HanXRQr2_Chr01g0007801"/>
</dbReference>
<evidence type="ECO:0000256" key="1">
    <source>
        <dbReference type="SAM" id="MobiDB-lite"/>
    </source>
</evidence>
<keyword evidence="3" id="KW-1185">Reference proteome</keyword>
<comment type="caution">
    <text evidence="2">The sequence shown here is derived from an EMBL/GenBank/DDBJ whole genome shotgun (WGS) entry which is preliminary data.</text>
</comment>
<reference evidence="2" key="2">
    <citation type="submission" date="2020-06" db="EMBL/GenBank/DDBJ databases">
        <title>Helianthus annuus Genome sequencing and assembly Release 2.</title>
        <authorList>
            <person name="Gouzy J."/>
            <person name="Langlade N."/>
            <person name="Munos S."/>
        </authorList>
    </citation>
    <scope>NUCLEOTIDE SEQUENCE</scope>
    <source>
        <tissue evidence="2">Leaves</tissue>
    </source>
</reference>
<evidence type="ECO:0000313" key="2">
    <source>
        <dbReference type="EMBL" id="KAF5820929.1"/>
    </source>
</evidence>
<dbReference type="AlphaFoldDB" id="A0A9K3JTM6"/>
<reference evidence="2" key="1">
    <citation type="journal article" date="2017" name="Nature">
        <title>The sunflower genome provides insights into oil metabolism, flowering and Asterid evolution.</title>
        <authorList>
            <person name="Badouin H."/>
            <person name="Gouzy J."/>
            <person name="Grassa C.J."/>
            <person name="Murat F."/>
            <person name="Staton S.E."/>
            <person name="Cottret L."/>
            <person name="Lelandais-Briere C."/>
            <person name="Owens G.L."/>
            <person name="Carrere S."/>
            <person name="Mayjonade B."/>
            <person name="Legrand L."/>
            <person name="Gill N."/>
            <person name="Kane N.C."/>
            <person name="Bowers J.E."/>
            <person name="Hubner S."/>
            <person name="Bellec A."/>
            <person name="Berard A."/>
            <person name="Berges H."/>
            <person name="Blanchet N."/>
            <person name="Boniface M.C."/>
            <person name="Brunel D."/>
            <person name="Catrice O."/>
            <person name="Chaidir N."/>
            <person name="Claudel C."/>
            <person name="Donnadieu C."/>
            <person name="Faraut T."/>
            <person name="Fievet G."/>
            <person name="Helmstetter N."/>
            <person name="King M."/>
            <person name="Knapp S.J."/>
            <person name="Lai Z."/>
            <person name="Le Paslier M.C."/>
            <person name="Lippi Y."/>
            <person name="Lorenzon L."/>
            <person name="Mandel J.R."/>
            <person name="Marage G."/>
            <person name="Marchand G."/>
            <person name="Marquand E."/>
            <person name="Bret-Mestries E."/>
            <person name="Morien E."/>
            <person name="Nambeesan S."/>
            <person name="Nguyen T."/>
            <person name="Pegot-Espagnet P."/>
            <person name="Pouilly N."/>
            <person name="Raftis F."/>
            <person name="Sallet E."/>
            <person name="Schiex T."/>
            <person name="Thomas J."/>
            <person name="Vandecasteele C."/>
            <person name="Vares D."/>
            <person name="Vear F."/>
            <person name="Vautrin S."/>
            <person name="Crespi M."/>
            <person name="Mangin B."/>
            <person name="Burke J.M."/>
            <person name="Salse J."/>
            <person name="Munos S."/>
            <person name="Vincourt P."/>
            <person name="Rieseberg L.H."/>
            <person name="Langlade N.B."/>
        </authorList>
    </citation>
    <scope>NUCLEOTIDE SEQUENCE</scope>
    <source>
        <tissue evidence="2">Leaves</tissue>
    </source>
</reference>
<feature type="compositionally biased region" description="Basic and acidic residues" evidence="1">
    <location>
        <begin position="1"/>
        <end position="11"/>
    </location>
</feature>
<gene>
    <name evidence="2" type="ORF">HanXRQr2_Chr01g0007801</name>
</gene>
<dbReference type="Proteomes" id="UP000215914">
    <property type="component" value="Unassembled WGS sequence"/>
</dbReference>
<feature type="region of interest" description="Disordered" evidence="1">
    <location>
        <begin position="51"/>
        <end position="74"/>
    </location>
</feature>
<accession>A0A9K3JTM6</accession>
<proteinExistence type="predicted"/>
<sequence length="125" mass="14091">MQEVNDPHMDLEMQLPLSPPAENYGGGSSARQIMRTAILVIQSVHMFHAVSSSRRVDSSPEDDQNAKNEDIEEGIVECVNSDQTAPLLETVDDTKHSKKLMRRLIHVLHSILAFKAHEEVRLCFQ</sequence>
<dbReference type="EMBL" id="MNCJ02000316">
    <property type="protein sequence ID" value="KAF5820929.1"/>
    <property type="molecule type" value="Genomic_DNA"/>
</dbReference>
<name>A0A9K3JTM6_HELAN</name>